<dbReference type="PIRSF" id="PIRSF037260">
    <property type="entry name" value="UPF0223"/>
    <property type="match status" value="1"/>
</dbReference>
<dbReference type="NCBIfam" id="NF003353">
    <property type="entry name" value="PRK04387.1"/>
    <property type="match status" value="1"/>
</dbReference>
<dbReference type="Proteomes" id="UP001180087">
    <property type="component" value="Chromosome"/>
</dbReference>
<organism evidence="2 3">
    <name type="scientific">Aciduricibacillus chroicocephali</name>
    <dbReference type="NCBI Taxonomy" id="3054939"/>
    <lineage>
        <taxon>Bacteria</taxon>
        <taxon>Bacillati</taxon>
        <taxon>Bacillota</taxon>
        <taxon>Bacilli</taxon>
        <taxon>Bacillales</taxon>
        <taxon>Bacillaceae</taxon>
        <taxon>Aciduricibacillus</taxon>
    </lineage>
</organism>
<proteinExistence type="inferred from homology"/>
<keyword evidence="3" id="KW-1185">Reference proteome</keyword>
<dbReference type="InterPro" id="IPR023324">
    <property type="entry name" value="BH2638-like_sf"/>
</dbReference>
<reference evidence="2" key="1">
    <citation type="submission" date="2023-06" db="EMBL/GenBank/DDBJ databases">
        <title>A Treasure from Seagulls: Isolation and Description of Aciduricobacillus qingdaonensis gen. nov., sp. nov., a Rare Obligately Uric Acid-utilizing Member in the Family Bacillaceae.</title>
        <authorList>
            <person name="Liu W."/>
            <person name="Wang B."/>
        </authorList>
    </citation>
    <scope>NUCLEOTIDE SEQUENCE</scope>
    <source>
        <strain evidence="2">44XB</strain>
    </source>
</reference>
<comment type="similarity">
    <text evidence="1">Belongs to the UPF0223 family.</text>
</comment>
<accession>A0ABY9KY33</accession>
<dbReference type="EMBL" id="CP129113">
    <property type="protein sequence ID" value="WLV25636.1"/>
    <property type="molecule type" value="Genomic_DNA"/>
</dbReference>
<dbReference type="Pfam" id="PF05256">
    <property type="entry name" value="UPF0223"/>
    <property type="match status" value="1"/>
</dbReference>
<dbReference type="Gene3D" id="1.10.220.80">
    <property type="entry name" value="BH2638-like"/>
    <property type="match status" value="1"/>
</dbReference>
<protein>
    <recommendedName>
        <fullName evidence="1">UPF0223 protein QR721_05370</fullName>
    </recommendedName>
</protein>
<dbReference type="SUPFAM" id="SSF158504">
    <property type="entry name" value="BH2638-like"/>
    <property type="match status" value="1"/>
</dbReference>
<dbReference type="HAMAP" id="MF_01041">
    <property type="entry name" value="UPF0223"/>
    <property type="match status" value="1"/>
</dbReference>
<gene>
    <name evidence="2" type="ORF">QR721_05370</name>
</gene>
<evidence type="ECO:0000313" key="2">
    <source>
        <dbReference type="EMBL" id="WLV25636.1"/>
    </source>
</evidence>
<dbReference type="InterPro" id="IPR007920">
    <property type="entry name" value="UPF0223"/>
</dbReference>
<sequence length="90" mass="10801">MSYHYPLDESWSRQEIIDVVNFFNMIEMAYEGQVKRTDLLLAYERFKQIVPAKSEEKRFYADFQKSSGYSAYRVLKEAKNSTQDKIRCNR</sequence>
<evidence type="ECO:0000313" key="3">
    <source>
        <dbReference type="Proteomes" id="UP001180087"/>
    </source>
</evidence>
<evidence type="ECO:0000256" key="1">
    <source>
        <dbReference type="HAMAP-Rule" id="MF_01041"/>
    </source>
</evidence>
<dbReference type="RefSeq" id="WP_348029428.1">
    <property type="nucleotide sequence ID" value="NZ_CP129113.1"/>
</dbReference>
<name>A0ABY9KY33_9BACI</name>